<reference evidence="12 13" key="1">
    <citation type="journal article" date="2023" name="Plant Biotechnol. J.">
        <title>Chromosome-level wild Hevea brasiliensis genome provides new tools for genomic-assisted breeding and valuable loci to elevate rubber yield.</title>
        <authorList>
            <person name="Cheng H."/>
            <person name="Song X."/>
            <person name="Hu Y."/>
            <person name="Wu T."/>
            <person name="Yang Q."/>
            <person name="An Z."/>
            <person name="Feng S."/>
            <person name="Deng Z."/>
            <person name="Wu W."/>
            <person name="Zeng X."/>
            <person name="Tu M."/>
            <person name="Wang X."/>
            <person name="Huang H."/>
        </authorList>
    </citation>
    <scope>NUCLEOTIDE SEQUENCE [LARGE SCALE GENOMIC DNA]</scope>
    <source>
        <strain evidence="12">MT/VB/25A 57/8</strain>
    </source>
</reference>
<sequence length="784" mass="90079">MAEADSKPISILVFVMMDGDPYRLISANSNDTIKSVHYQIREVFGIPLTLQKIYYFGKRLEWCQTLKECSIKNYACLQVVLRKDGVTRQNSSEALNLVSQIHAMCQRKSVAFDYGCISNKIRDLFSILRQQTTFLLVTLPSSFVTLYENIEEIGDAVIRFFLDSLLKMMLAKGWLDKCASILTRLCVYLRSYHGDGNHLYLLCRTHLRELFEKGKYKINFEYLEDPITSILFIFRELAENLSRDLDRRATPSSGVIDVRHFKAFSLVLCNTIHLRVDSALQYYLRFEPTFSDLLSKTEAYLAHFENFSYMESAYCGYSQYLTILKALHVISKLCKSGEERFWNVLRNKRRSLLELIAKCTDRTNDHLWLLERKDVMDSKYRMHLAMMMMTEIRIHDVELYEMLVWSEKLDANLYMAFKNQQITNREVQQYWLRQLCGAIFNPQKSLFLACPNDPKRFYPNPVSFFMQGFDSVFGTSIGKLLSVKGLELEDLNESLCGYVITTTLQLDNKSNPLMSRFPKVRRQGRSITNWRRGVRLGSGSFGLVYEGFATDGFFFAVKELLLPDGGIIDLLEKEVDLLCQLTHPNIVKYFGTSKDESKLYVFLELVSKGSLEKVYKEFPLQDSHVSVYTKQILKGLNYLHERNVVHRDIKCANVLVDENGCVKIADFGLAKVTNLNAIIKSCKGTACWMAPEVFNSKIAGGYGFQADIWSVGCTVLEMLTGKPPYSDLGLEKGQLIYRIGKGHRPSLPDSLSDDSRDFIQQCLQVNPKDRPTAAELLEHPFVNK</sequence>
<feature type="binding site" evidence="9">
    <location>
        <position position="558"/>
    </location>
    <ligand>
        <name>ATP</name>
        <dbReference type="ChEBI" id="CHEBI:30616"/>
    </ligand>
</feature>
<feature type="domain" description="Ubiquitin-like" evidence="11">
    <location>
        <begin position="9"/>
        <end position="86"/>
    </location>
</feature>
<dbReference type="PANTHER" id="PTHR48016">
    <property type="entry name" value="MAP KINASE KINASE KINASE SSK2-RELATED-RELATED"/>
    <property type="match status" value="1"/>
</dbReference>
<evidence type="ECO:0000256" key="1">
    <source>
        <dbReference type="ARBA" id="ARBA00006529"/>
    </source>
</evidence>
<evidence type="ECO:0000256" key="6">
    <source>
        <dbReference type="ARBA" id="ARBA00022840"/>
    </source>
</evidence>
<dbReference type="InterPro" id="IPR017441">
    <property type="entry name" value="Protein_kinase_ATP_BS"/>
</dbReference>
<feature type="domain" description="Protein kinase" evidence="10">
    <location>
        <begin position="530"/>
        <end position="782"/>
    </location>
</feature>
<evidence type="ECO:0000256" key="4">
    <source>
        <dbReference type="ARBA" id="ARBA00022741"/>
    </source>
</evidence>
<dbReference type="Gene3D" id="1.10.510.10">
    <property type="entry name" value="Transferase(Phosphotransferase) domain 1"/>
    <property type="match status" value="1"/>
</dbReference>
<evidence type="ECO:0000259" key="11">
    <source>
        <dbReference type="PROSITE" id="PS50053"/>
    </source>
</evidence>
<evidence type="ECO:0000256" key="2">
    <source>
        <dbReference type="ARBA" id="ARBA00012406"/>
    </source>
</evidence>
<dbReference type="SMART" id="SM00220">
    <property type="entry name" value="S_TKc"/>
    <property type="match status" value="1"/>
</dbReference>
<dbReference type="InterPro" id="IPR029071">
    <property type="entry name" value="Ubiquitin-like_domsf"/>
</dbReference>
<dbReference type="PROSITE" id="PS50011">
    <property type="entry name" value="PROTEIN_KINASE_DOM"/>
    <property type="match status" value="1"/>
</dbReference>
<dbReference type="Pfam" id="PF00240">
    <property type="entry name" value="ubiquitin"/>
    <property type="match status" value="1"/>
</dbReference>
<comment type="catalytic activity">
    <reaction evidence="8">
        <text>L-seryl-[protein] + ATP = O-phospho-L-seryl-[protein] + ADP + H(+)</text>
        <dbReference type="Rhea" id="RHEA:17989"/>
        <dbReference type="Rhea" id="RHEA-COMP:9863"/>
        <dbReference type="Rhea" id="RHEA-COMP:11604"/>
        <dbReference type="ChEBI" id="CHEBI:15378"/>
        <dbReference type="ChEBI" id="CHEBI:29999"/>
        <dbReference type="ChEBI" id="CHEBI:30616"/>
        <dbReference type="ChEBI" id="CHEBI:83421"/>
        <dbReference type="ChEBI" id="CHEBI:456216"/>
        <dbReference type="EC" id="2.7.11.25"/>
    </reaction>
</comment>
<dbReference type="EMBL" id="JARPOI010000008">
    <property type="protein sequence ID" value="KAJ9174816.1"/>
    <property type="molecule type" value="Genomic_DNA"/>
</dbReference>
<dbReference type="InterPro" id="IPR011009">
    <property type="entry name" value="Kinase-like_dom_sf"/>
</dbReference>
<comment type="similarity">
    <text evidence="1">Belongs to the protein kinase superfamily. STE Ser/Thr protein kinase family. MAP kinase kinase kinase subfamily.</text>
</comment>
<comment type="catalytic activity">
    <reaction evidence="7">
        <text>L-threonyl-[protein] + ATP = O-phospho-L-threonyl-[protein] + ADP + H(+)</text>
        <dbReference type="Rhea" id="RHEA:46608"/>
        <dbReference type="Rhea" id="RHEA-COMP:11060"/>
        <dbReference type="Rhea" id="RHEA-COMP:11605"/>
        <dbReference type="ChEBI" id="CHEBI:15378"/>
        <dbReference type="ChEBI" id="CHEBI:30013"/>
        <dbReference type="ChEBI" id="CHEBI:30616"/>
        <dbReference type="ChEBI" id="CHEBI:61977"/>
        <dbReference type="ChEBI" id="CHEBI:456216"/>
        <dbReference type="EC" id="2.7.11.25"/>
    </reaction>
</comment>
<keyword evidence="13" id="KW-1185">Reference proteome</keyword>
<evidence type="ECO:0000259" key="10">
    <source>
        <dbReference type="PROSITE" id="PS50011"/>
    </source>
</evidence>
<dbReference type="Pfam" id="PF00069">
    <property type="entry name" value="Pkinase"/>
    <property type="match status" value="1"/>
</dbReference>
<evidence type="ECO:0000256" key="7">
    <source>
        <dbReference type="ARBA" id="ARBA00047559"/>
    </source>
</evidence>
<dbReference type="InterPro" id="IPR000626">
    <property type="entry name" value="Ubiquitin-like_dom"/>
</dbReference>
<proteinExistence type="inferred from homology"/>
<dbReference type="PROSITE" id="PS00107">
    <property type="entry name" value="PROTEIN_KINASE_ATP"/>
    <property type="match status" value="1"/>
</dbReference>
<dbReference type="PROSITE" id="PS50053">
    <property type="entry name" value="UBIQUITIN_2"/>
    <property type="match status" value="1"/>
</dbReference>
<dbReference type="InterPro" id="IPR050538">
    <property type="entry name" value="MAP_kinase_kinase_kinase"/>
</dbReference>
<evidence type="ECO:0000313" key="12">
    <source>
        <dbReference type="EMBL" id="KAJ9174816.1"/>
    </source>
</evidence>
<evidence type="ECO:0000256" key="9">
    <source>
        <dbReference type="PROSITE-ProRule" id="PRU10141"/>
    </source>
</evidence>
<gene>
    <name evidence="12" type="ORF">P3X46_013421</name>
</gene>
<keyword evidence="6 9" id="KW-0067">ATP-binding</keyword>
<accession>A0ABQ9M7D4</accession>
<dbReference type="PROSITE" id="PS00108">
    <property type="entry name" value="PROTEIN_KINASE_ST"/>
    <property type="match status" value="1"/>
</dbReference>
<evidence type="ECO:0000256" key="8">
    <source>
        <dbReference type="ARBA" id="ARBA00048329"/>
    </source>
</evidence>
<dbReference type="EC" id="2.7.11.25" evidence="2"/>
<protein>
    <recommendedName>
        <fullName evidence="2">mitogen-activated protein kinase kinase kinase</fullName>
        <ecNumber evidence="2">2.7.11.25</ecNumber>
    </recommendedName>
</protein>
<evidence type="ECO:0000256" key="5">
    <source>
        <dbReference type="ARBA" id="ARBA00022777"/>
    </source>
</evidence>
<organism evidence="12 13">
    <name type="scientific">Hevea brasiliensis</name>
    <name type="common">Para rubber tree</name>
    <name type="synonym">Siphonia brasiliensis</name>
    <dbReference type="NCBI Taxonomy" id="3981"/>
    <lineage>
        <taxon>Eukaryota</taxon>
        <taxon>Viridiplantae</taxon>
        <taxon>Streptophyta</taxon>
        <taxon>Embryophyta</taxon>
        <taxon>Tracheophyta</taxon>
        <taxon>Spermatophyta</taxon>
        <taxon>Magnoliopsida</taxon>
        <taxon>eudicotyledons</taxon>
        <taxon>Gunneridae</taxon>
        <taxon>Pentapetalae</taxon>
        <taxon>rosids</taxon>
        <taxon>fabids</taxon>
        <taxon>Malpighiales</taxon>
        <taxon>Euphorbiaceae</taxon>
        <taxon>Crotonoideae</taxon>
        <taxon>Micrandreae</taxon>
        <taxon>Hevea</taxon>
    </lineage>
</organism>
<dbReference type="Proteomes" id="UP001174677">
    <property type="component" value="Chromosome 8"/>
</dbReference>
<keyword evidence="4 9" id="KW-0547">Nucleotide-binding</keyword>
<keyword evidence="5" id="KW-0418">Kinase</keyword>
<comment type="caution">
    <text evidence="12">The sequence shown here is derived from an EMBL/GenBank/DDBJ whole genome shotgun (WGS) entry which is preliminary data.</text>
</comment>
<name>A0ABQ9M7D4_HEVBR</name>
<dbReference type="SUPFAM" id="SSF54236">
    <property type="entry name" value="Ubiquitin-like"/>
    <property type="match status" value="1"/>
</dbReference>
<dbReference type="InterPro" id="IPR000719">
    <property type="entry name" value="Prot_kinase_dom"/>
</dbReference>
<evidence type="ECO:0000256" key="3">
    <source>
        <dbReference type="ARBA" id="ARBA00022679"/>
    </source>
</evidence>
<dbReference type="SUPFAM" id="SSF56112">
    <property type="entry name" value="Protein kinase-like (PK-like)"/>
    <property type="match status" value="1"/>
</dbReference>
<keyword evidence="3" id="KW-0808">Transferase</keyword>
<evidence type="ECO:0000313" key="13">
    <source>
        <dbReference type="Proteomes" id="UP001174677"/>
    </source>
</evidence>
<dbReference type="InterPro" id="IPR008271">
    <property type="entry name" value="Ser/Thr_kinase_AS"/>
</dbReference>
<dbReference type="Gene3D" id="3.90.1750.10">
    <property type="entry name" value="Hect, E3 ligase catalytic domains"/>
    <property type="match status" value="1"/>
</dbReference>
<dbReference type="PANTHER" id="PTHR48016:SF61">
    <property type="entry name" value="PROTEIN KINASE DOMAIN-CONTAINING PROTEIN"/>
    <property type="match status" value="1"/>
</dbReference>
<dbReference type="Gene3D" id="3.10.20.90">
    <property type="entry name" value="Phosphatidylinositol 3-kinase Catalytic Subunit, Chain A, domain 1"/>
    <property type="match status" value="1"/>
</dbReference>